<keyword evidence="1" id="KW-0472">Membrane</keyword>
<dbReference type="EMBL" id="AZHO01000030">
    <property type="protein sequence ID" value="KMT58490.1"/>
    <property type="molecule type" value="Genomic_DNA"/>
</dbReference>
<accession>A0A0J8G778</accession>
<dbReference type="Proteomes" id="UP000052258">
    <property type="component" value="Unassembled WGS sequence"/>
</dbReference>
<feature type="transmembrane region" description="Helical" evidence="1">
    <location>
        <begin position="138"/>
        <end position="162"/>
    </location>
</feature>
<feature type="transmembrane region" description="Helical" evidence="1">
    <location>
        <begin position="168"/>
        <end position="186"/>
    </location>
</feature>
<keyword evidence="1" id="KW-1133">Transmembrane helix</keyword>
<keyword evidence="3" id="KW-1185">Reference proteome</keyword>
<gene>
    <name evidence="2" type="ORF">X560_2316</name>
</gene>
<dbReference type="PATRIC" id="fig|1430899.3.peg.2365"/>
<evidence type="ECO:0000256" key="1">
    <source>
        <dbReference type="SAM" id="Phobius"/>
    </source>
</evidence>
<evidence type="ECO:0000313" key="2">
    <source>
        <dbReference type="EMBL" id="KMT58490.1"/>
    </source>
</evidence>
<keyword evidence="1" id="KW-0812">Transmembrane</keyword>
<evidence type="ECO:0000313" key="3">
    <source>
        <dbReference type="Proteomes" id="UP000052258"/>
    </source>
</evidence>
<protein>
    <submittedName>
        <fullName evidence="2">Uncharacterized protein</fullName>
    </submittedName>
</protein>
<dbReference type="OrthoDB" id="2361340at2"/>
<proteinExistence type="predicted"/>
<dbReference type="RefSeq" id="WP_007473805.1">
    <property type="nucleotide sequence ID" value="NZ_KQ130619.1"/>
</dbReference>
<feature type="transmembrane region" description="Helical" evidence="1">
    <location>
        <begin position="27"/>
        <end position="46"/>
    </location>
</feature>
<organism evidence="2 3">
    <name type="scientific">Listeria fleischmannii 1991</name>
    <dbReference type="NCBI Taxonomy" id="1430899"/>
    <lineage>
        <taxon>Bacteria</taxon>
        <taxon>Bacillati</taxon>
        <taxon>Bacillota</taxon>
        <taxon>Bacilli</taxon>
        <taxon>Bacillales</taxon>
        <taxon>Listeriaceae</taxon>
        <taxon>Listeria</taxon>
    </lineage>
</organism>
<dbReference type="AlphaFoldDB" id="A0A0J8G778"/>
<reference evidence="2 3" key="1">
    <citation type="journal article" date="2015" name="Genome Biol. Evol.">
        <title>Comparative Genomics of Listeria Sensu Lato: Genus-Wide Differences in Evolutionary Dynamics and the Progressive Gain of Complex, Potentially Pathogenicity-Related Traits through Lateral Gene Transfer.</title>
        <authorList>
            <person name="Chiara M."/>
            <person name="Caruso M."/>
            <person name="D'Erchia A.M."/>
            <person name="Manzari C."/>
            <person name="Fraccalvieri R."/>
            <person name="Goffredo E."/>
            <person name="Latorre L."/>
            <person name="Miccolupo A."/>
            <person name="Padalino I."/>
            <person name="Santagada G."/>
            <person name="Chiocco D."/>
            <person name="Pesole G."/>
            <person name="Horner D.S."/>
            <person name="Parisi A."/>
        </authorList>
    </citation>
    <scope>NUCLEOTIDE SEQUENCE [LARGE SCALE GENOMIC DNA]</scope>
    <source>
        <strain evidence="2 3">1991</strain>
    </source>
</reference>
<feature type="transmembrane region" description="Helical" evidence="1">
    <location>
        <begin position="52"/>
        <end position="73"/>
    </location>
</feature>
<comment type="caution">
    <text evidence="2">The sequence shown here is derived from an EMBL/GenBank/DDBJ whole genome shotgun (WGS) entry which is preliminary data.</text>
</comment>
<sequence>MAGNKLVHFYFKKLGDWNLMYSFMKGFWVSYLSICFFLIIAVWLSFMYGSLLLAWTVLVASMCLVGLLFYIMIVRKARRYIKLNYQIRNFNEWNKLKQYLLYAYLKQNGFRTREDLDKLIGFIRSEYGNFEENKKRNLLGMIMSVFIAVFLAIFGGSFLIQVEDFKNRTIFTLIILFLAVLLHYLGKMMEQFFRHFTKKEARQSFQLIQQIILIQMILLTSENTEYHPFLAIEKKVQENPFLQEIILSKSFL</sequence>
<name>A0A0J8G778_9LIST</name>